<reference evidence="2" key="1">
    <citation type="submission" date="2013-11" db="EMBL/GenBank/DDBJ databases">
        <title>Genome sequence of the fusiform rust pathogen reveals effectors for host alternation and coevolution with pine.</title>
        <authorList>
            <consortium name="DOE Joint Genome Institute"/>
            <person name="Smith K."/>
            <person name="Pendleton A."/>
            <person name="Kubisiak T."/>
            <person name="Anderson C."/>
            <person name="Salamov A."/>
            <person name="Aerts A."/>
            <person name="Riley R."/>
            <person name="Clum A."/>
            <person name="Lindquist E."/>
            <person name="Ence D."/>
            <person name="Campbell M."/>
            <person name="Kronenberg Z."/>
            <person name="Feau N."/>
            <person name="Dhillon B."/>
            <person name="Hamelin R."/>
            <person name="Burleigh J."/>
            <person name="Smith J."/>
            <person name="Yandell M."/>
            <person name="Nelson C."/>
            <person name="Grigoriev I."/>
            <person name="Davis J."/>
        </authorList>
    </citation>
    <scope>NUCLEOTIDE SEQUENCE</scope>
    <source>
        <strain evidence="2">G11</strain>
    </source>
</reference>
<comment type="caution">
    <text evidence="2">The sequence shown here is derived from an EMBL/GenBank/DDBJ whole genome shotgun (WGS) entry which is preliminary data.</text>
</comment>
<protein>
    <submittedName>
        <fullName evidence="2">Uncharacterized protein</fullName>
    </submittedName>
</protein>
<evidence type="ECO:0000313" key="2">
    <source>
        <dbReference type="EMBL" id="KAG0150961.1"/>
    </source>
</evidence>
<accession>A0A9P6NWT6</accession>
<evidence type="ECO:0000256" key="1">
    <source>
        <dbReference type="SAM" id="MobiDB-lite"/>
    </source>
</evidence>
<proteinExistence type="predicted"/>
<name>A0A9P6NWT6_9BASI</name>
<dbReference type="EMBL" id="MU167216">
    <property type="protein sequence ID" value="KAG0150961.1"/>
    <property type="molecule type" value="Genomic_DNA"/>
</dbReference>
<organism evidence="2 3">
    <name type="scientific">Cronartium quercuum f. sp. fusiforme G11</name>
    <dbReference type="NCBI Taxonomy" id="708437"/>
    <lineage>
        <taxon>Eukaryota</taxon>
        <taxon>Fungi</taxon>
        <taxon>Dikarya</taxon>
        <taxon>Basidiomycota</taxon>
        <taxon>Pucciniomycotina</taxon>
        <taxon>Pucciniomycetes</taxon>
        <taxon>Pucciniales</taxon>
        <taxon>Coleosporiaceae</taxon>
        <taxon>Cronartium</taxon>
    </lineage>
</organism>
<dbReference type="Proteomes" id="UP000886653">
    <property type="component" value="Unassembled WGS sequence"/>
</dbReference>
<sequence>MPPPPSTVRHPYPHPAHLRLPSSSPVLPIPSPTRPLSKNSTVKKLGGNIGAKIVETDCLPLCQNTNTSPMQLSSILVIMTTSLKTDEYRTHHIKTDEYRTHKSRTSASTLRHHDDED</sequence>
<feature type="region of interest" description="Disordered" evidence="1">
    <location>
        <begin position="94"/>
        <end position="117"/>
    </location>
</feature>
<feature type="region of interest" description="Disordered" evidence="1">
    <location>
        <begin position="1"/>
        <end position="42"/>
    </location>
</feature>
<keyword evidence="3" id="KW-1185">Reference proteome</keyword>
<evidence type="ECO:0000313" key="3">
    <source>
        <dbReference type="Proteomes" id="UP000886653"/>
    </source>
</evidence>
<dbReference type="AlphaFoldDB" id="A0A9P6NWT6"/>
<gene>
    <name evidence="2" type="ORF">CROQUDRAFT_87421</name>
</gene>